<dbReference type="Pfam" id="PF12132">
    <property type="entry name" value="DUF3587"/>
    <property type="match status" value="1"/>
</dbReference>
<dbReference type="GeneID" id="5076345"/>
<reference evidence="1 2" key="1">
    <citation type="journal article" date="2007" name="Virology">
        <title>Shared and species-specific features among ichnovirus genomes.</title>
        <authorList>
            <person name="Tanaka K."/>
            <person name="Lapointe R."/>
            <person name="Barney W.E."/>
            <person name="Makkay A.M."/>
            <person name="Stoltz D."/>
            <person name="Cusson M."/>
            <person name="Webb B.A."/>
        </authorList>
    </citation>
    <scope>NUCLEOTIDE SEQUENCE [LARGE SCALE GENOMIC DNA]</scope>
</reference>
<accession>A2Q0I5</accession>
<name>A2Q0I5_9VIRU</name>
<dbReference type="InterPro" id="IPR021982">
    <property type="entry name" value="REEP_Ichnovirus"/>
</dbReference>
<evidence type="ECO:0000313" key="1">
    <source>
        <dbReference type="EMBL" id="BAF45700.1"/>
    </source>
</evidence>
<dbReference type="RefSeq" id="YP_001031297.1">
    <property type="nucleotide sequence ID" value="NC_008984.1"/>
</dbReference>
<dbReference type="Proteomes" id="UP000204242">
    <property type="component" value="Genome"/>
</dbReference>
<organism evidence="1 2">
    <name type="scientific">Ichnoviriform fugitivi</name>
    <dbReference type="NCBI Taxonomy" id="265522"/>
    <lineage>
        <taxon>Viruses</taxon>
        <taxon>Viruses incertae sedis</taxon>
        <taxon>Polydnaviriformidae</taxon>
        <taxon>Ichnoviriform</taxon>
    </lineage>
</organism>
<protein>
    <submittedName>
        <fullName evidence="1">Repeat element protein-c18.2</fullName>
    </submittedName>
</protein>
<evidence type="ECO:0000313" key="2">
    <source>
        <dbReference type="Proteomes" id="UP000204242"/>
    </source>
</evidence>
<dbReference type="KEGG" id="vg:5076345"/>
<dbReference type="EMBL" id="AB291193">
    <property type="protein sequence ID" value="BAF45700.1"/>
    <property type="molecule type" value="Genomic_DNA"/>
</dbReference>
<proteinExistence type="predicted"/>
<sequence length="174" mass="19635">MSTRKITTKFINGEQIEIQYSYDPATIEGDRILINTEYLLPLFGGIVAPGPKTFTSLTKINNFVQSAVELNVCSRYKYACCPCHLTNFYRHSVFVKPSAAAATAAAAACAPQHFHHYCSNHVNYWFNSFLDPIIRSLEGEESFDEDAALLFLDNMIYFQGNEMQLRSSQLCIVL</sequence>
<dbReference type="OrthoDB" id="20at10482"/>